<evidence type="ECO:0000313" key="2">
    <source>
        <dbReference type="Proteomes" id="UP001359485"/>
    </source>
</evidence>
<evidence type="ECO:0000313" key="1">
    <source>
        <dbReference type="EMBL" id="KAK6617971.1"/>
    </source>
</evidence>
<dbReference type="Proteomes" id="UP001359485">
    <property type="component" value="Unassembled WGS sequence"/>
</dbReference>
<accession>A0ABR1AF60</accession>
<sequence>MSLRDAVAVNSVEPGADSTLEKVDVKAEKIVSEQKNKLKENSCPRQIMVIANNVAEDRLLTEKREAPALAAAAAAVACPFEKLCTTASGYDEYSRGINNAYKEDGKLTGCERYFGDVFYFVDTRLQ</sequence>
<gene>
    <name evidence="1" type="ORF">RUM44_002413</name>
</gene>
<keyword evidence="2" id="KW-1185">Reference proteome</keyword>
<dbReference type="EMBL" id="JAWJWF010000050">
    <property type="protein sequence ID" value="KAK6617971.1"/>
    <property type="molecule type" value="Genomic_DNA"/>
</dbReference>
<name>A0ABR1AF60_POLSC</name>
<protein>
    <submittedName>
        <fullName evidence="1">Uncharacterized protein</fullName>
    </submittedName>
</protein>
<comment type="caution">
    <text evidence="1">The sequence shown here is derived from an EMBL/GenBank/DDBJ whole genome shotgun (WGS) entry which is preliminary data.</text>
</comment>
<proteinExistence type="predicted"/>
<organism evidence="1 2">
    <name type="scientific">Polyplax serrata</name>
    <name type="common">Common mouse louse</name>
    <dbReference type="NCBI Taxonomy" id="468196"/>
    <lineage>
        <taxon>Eukaryota</taxon>
        <taxon>Metazoa</taxon>
        <taxon>Ecdysozoa</taxon>
        <taxon>Arthropoda</taxon>
        <taxon>Hexapoda</taxon>
        <taxon>Insecta</taxon>
        <taxon>Pterygota</taxon>
        <taxon>Neoptera</taxon>
        <taxon>Paraneoptera</taxon>
        <taxon>Psocodea</taxon>
        <taxon>Troctomorpha</taxon>
        <taxon>Phthiraptera</taxon>
        <taxon>Anoplura</taxon>
        <taxon>Polyplacidae</taxon>
        <taxon>Polyplax</taxon>
    </lineage>
</organism>
<reference evidence="1 2" key="1">
    <citation type="submission" date="2023-09" db="EMBL/GenBank/DDBJ databases">
        <title>Genomes of two closely related lineages of the louse Polyplax serrata with different host specificities.</title>
        <authorList>
            <person name="Martinu J."/>
            <person name="Tarabai H."/>
            <person name="Stefka J."/>
            <person name="Hypsa V."/>
        </authorList>
    </citation>
    <scope>NUCLEOTIDE SEQUENCE [LARGE SCALE GENOMIC DNA]</scope>
    <source>
        <strain evidence="1">98ZLc_SE</strain>
    </source>
</reference>